<dbReference type="SUPFAM" id="SSF53822">
    <property type="entry name" value="Periplasmic binding protein-like I"/>
    <property type="match status" value="1"/>
</dbReference>
<evidence type="ECO:0000256" key="2">
    <source>
        <dbReference type="ARBA" id="ARBA00007639"/>
    </source>
</evidence>
<dbReference type="KEGG" id="gyu:FE374_07955"/>
<evidence type="ECO:0000313" key="7">
    <source>
        <dbReference type="Proteomes" id="UP000314616"/>
    </source>
</evidence>
<comment type="similarity">
    <text evidence="2">Belongs to the bacterial solute-binding protein 2 family.</text>
</comment>
<organism evidence="6 7">
    <name type="scientific">Georgenia yuyongxinii</name>
    <dbReference type="NCBI Taxonomy" id="2589797"/>
    <lineage>
        <taxon>Bacteria</taxon>
        <taxon>Bacillati</taxon>
        <taxon>Actinomycetota</taxon>
        <taxon>Actinomycetes</taxon>
        <taxon>Micrococcales</taxon>
        <taxon>Bogoriellaceae</taxon>
        <taxon>Georgenia</taxon>
    </lineage>
</organism>
<dbReference type="Pfam" id="PF13407">
    <property type="entry name" value="Peripla_BP_4"/>
    <property type="match status" value="1"/>
</dbReference>
<dbReference type="OrthoDB" id="9813037at2"/>
<dbReference type="PANTHER" id="PTHR46847">
    <property type="entry name" value="D-ALLOSE-BINDING PERIPLASMIC PROTEIN-RELATED"/>
    <property type="match status" value="1"/>
</dbReference>
<comment type="subcellular location">
    <subcellularLocation>
        <location evidence="1">Cell envelope</location>
    </subcellularLocation>
</comment>
<evidence type="ECO:0000259" key="5">
    <source>
        <dbReference type="Pfam" id="PF13407"/>
    </source>
</evidence>
<dbReference type="PANTHER" id="PTHR46847:SF1">
    <property type="entry name" value="D-ALLOSE-BINDING PERIPLASMIC PROTEIN-RELATED"/>
    <property type="match status" value="1"/>
</dbReference>
<dbReference type="EMBL" id="CP040915">
    <property type="protein sequence ID" value="QDC24567.1"/>
    <property type="molecule type" value="Genomic_DNA"/>
</dbReference>
<dbReference type="InterPro" id="IPR025997">
    <property type="entry name" value="SBP_2_dom"/>
</dbReference>
<dbReference type="AlphaFoldDB" id="A0A5B8C316"/>
<dbReference type="RefSeq" id="WP_139928038.1">
    <property type="nucleotide sequence ID" value="NZ_CP040915.1"/>
</dbReference>
<dbReference type="GO" id="GO:0030313">
    <property type="term" value="C:cell envelope"/>
    <property type="evidence" value="ECO:0007669"/>
    <property type="project" value="UniProtKB-SubCell"/>
</dbReference>
<evidence type="ECO:0000313" key="6">
    <source>
        <dbReference type="EMBL" id="QDC24567.1"/>
    </source>
</evidence>
<dbReference type="Proteomes" id="UP000314616">
    <property type="component" value="Chromosome"/>
</dbReference>
<accession>A0A5B8C316</accession>
<reference evidence="6 7" key="1">
    <citation type="submission" date="2019-05" db="EMBL/GenBank/DDBJ databases">
        <title>Georgenia *** sp. nov., and Georgenia *** sp. nov., isolated from the intestinal contents of plateau pika (Ochotona curzoniae) in the Qinghai-Tibet plateau of China.</title>
        <authorList>
            <person name="Tian Z."/>
        </authorList>
    </citation>
    <scope>NUCLEOTIDE SEQUENCE [LARGE SCALE GENOMIC DNA]</scope>
    <source>
        <strain evidence="6 7">Z443</strain>
    </source>
</reference>
<gene>
    <name evidence="6" type="ORF">FE374_07955</name>
</gene>
<sequence length="325" mass="33517">MNSHVRPRARIGVGIGLAAALLLAACSTGNEEPSGGDTGDGATSAAGDSCTIGMTQINQTAVFFTQMNEGAQQAADEAGCELTIANANNDSARQSSDIENFVSQGVDAIIVVAIDVNGVKPAVEAARGDGIPVVAIDAELEGVETFVGVDNEAAGKEAGQWLVDEGLADGQRYGVVDAKNSFIQNQREEGFRGVIDAAGAVYTQSVNGDNVQEKAATAAQDLVTAQPDLNFVYTTGEPATVGAVAALQGNTDTVIIGWDLTKEVIAGIDSGLVRAVIQQNPKQEGIEAINELKAILGGAEPQGFIGVPIEIVTKDNVDDYRSIFP</sequence>
<keyword evidence="3 4" id="KW-0732">Signal</keyword>
<proteinExistence type="inferred from homology"/>
<dbReference type="PROSITE" id="PS51257">
    <property type="entry name" value="PROKAR_LIPOPROTEIN"/>
    <property type="match status" value="1"/>
</dbReference>
<feature type="signal peptide" evidence="4">
    <location>
        <begin position="1"/>
        <end position="24"/>
    </location>
</feature>
<dbReference type="GO" id="GO:0030246">
    <property type="term" value="F:carbohydrate binding"/>
    <property type="evidence" value="ECO:0007669"/>
    <property type="project" value="UniProtKB-ARBA"/>
</dbReference>
<feature type="chain" id="PRO_5039116480" evidence="4">
    <location>
        <begin position="25"/>
        <end position="325"/>
    </location>
</feature>
<evidence type="ECO:0000256" key="4">
    <source>
        <dbReference type="SAM" id="SignalP"/>
    </source>
</evidence>
<evidence type="ECO:0000256" key="1">
    <source>
        <dbReference type="ARBA" id="ARBA00004196"/>
    </source>
</evidence>
<protein>
    <submittedName>
        <fullName evidence="6">Sugar ABC transporter substrate-binding protein</fullName>
    </submittedName>
</protein>
<name>A0A5B8C316_9MICO</name>
<evidence type="ECO:0000256" key="3">
    <source>
        <dbReference type="ARBA" id="ARBA00022729"/>
    </source>
</evidence>
<feature type="domain" description="Periplasmic binding protein" evidence="5">
    <location>
        <begin position="55"/>
        <end position="299"/>
    </location>
</feature>
<dbReference type="InterPro" id="IPR028082">
    <property type="entry name" value="Peripla_BP_I"/>
</dbReference>
<dbReference type="Gene3D" id="3.40.50.2300">
    <property type="match status" value="2"/>
</dbReference>